<evidence type="ECO:0000256" key="2">
    <source>
        <dbReference type="SAM" id="SignalP"/>
    </source>
</evidence>
<evidence type="ECO:0000256" key="1">
    <source>
        <dbReference type="SAM" id="MobiDB-lite"/>
    </source>
</evidence>
<sequence length="203" mass="22396">MRALILLVSTLLLLLHPLLLFSHQMPPQLVNPQFAEGIPVFIKDRAYKWKCIICPDSNYTILSKVVEHKDFKGHVGRVRQLDRVPAPISSPLRAFSEAEDHSSTASSPSGTPLSLFREPAEDLFGSGPTVHGPALPTDDPDQIYDDFAGQVGHNRPLPESFDGSNPSDSDDYDNYFDGRDPPSDGTVHWDQPESDGVLNTYDG</sequence>
<feature type="region of interest" description="Disordered" evidence="1">
    <location>
        <begin position="95"/>
        <end position="203"/>
    </location>
</feature>
<dbReference type="EMBL" id="JARIHO010000017">
    <property type="protein sequence ID" value="KAJ7348327.1"/>
    <property type="molecule type" value="Genomic_DNA"/>
</dbReference>
<keyword evidence="2" id="KW-0732">Signal</keyword>
<feature type="compositionally biased region" description="Polar residues" evidence="1">
    <location>
        <begin position="103"/>
        <end position="112"/>
    </location>
</feature>
<keyword evidence="4" id="KW-1185">Reference proteome</keyword>
<reference evidence="3" key="1">
    <citation type="submission" date="2023-03" db="EMBL/GenBank/DDBJ databases">
        <title>Massive genome expansion in bonnet fungi (Mycena s.s.) driven by repeated elements and novel gene families across ecological guilds.</title>
        <authorList>
            <consortium name="Lawrence Berkeley National Laboratory"/>
            <person name="Harder C.B."/>
            <person name="Miyauchi S."/>
            <person name="Viragh M."/>
            <person name="Kuo A."/>
            <person name="Thoen E."/>
            <person name="Andreopoulos B."/>
            <person name="Lu D."/>
            <person name="Skrede I."/>
            <person name="Drula E."/>
            <person name="Henrissat B."/>
            <person name="Morin E."/>
            <person name="Kohler A."/>
            <person name="Barry K."/>
            <person name="LaButti K."/>
            <person name="Morin E."/>
            <person name="Salamov A."/>
            <person name="Lipzen A."/>
            <person name="Mereny Z."/>
            <person name="Hegedus B."/>
            <person name="Baldrian P."/>
            <person name="Stursova M."/>
            <person name="Weitz H."/>
            <person name="Taylor A."/>
            <person name="Grigoriev I.V."/>
            <person name="Nagy L.G."/>
            <person name="Martin F."/>
            <person name="Kauserud H."/>
        </authorList>
    </citation>
    <scope>NUCLEOTIDE SEQUENCE</scope>
    <source>
        <strain evidence="3">CBHHK002</strain>
    </source>
</reference>
<feature type="signal peptide" evidence="2">
    <location>
        <begin position="1"/>
        <end position="20"/>
    </location>
</feature>
<organism evidence="3 4">
    <name type="scientific">Mycena albidolilacea</name>
    <dbReference type="NCBI Taxonomy" id="1033008"/>
    <lineage>
        <taxon>Eukaryota</taxon>
        <taxon>Fungi</taxon>
        <taxon>Dikarya</taxon>
        <taxon>Basidiomycota</taxon>
        <taxon>Agaricomycotina</taxon>
        <taxon>Agaricomycetes</taxon>
        <taxon>Agaricomycetidae</taxon>
        <taxon>Agaricales</taxon>
        <taxon>Marasmiineae</taxon>
        <taxon>Mycenaceae</taxon>
        <taxon>Mycena</taxon>
    </lineage>
</organism>
<accession>A0AAD7ERQ5</accession>
<feature type="chain" id="PRO_5042007106" evidence="2">
    <location>
        <begin position="21"/>
        <end position="203"/>
    </location>
</feature>
<dbReference type="Proteomes" id="UP001218218">
    <property type="component" value="Unassembled WGS sequence"/>
</dbReference>
<name>A0AAD7ERQ5_9AGAR</name>
<dbReference type="AlphaFoldDB" id="A0AAD7ERQ5"/>
<proteinExistence type="predicted"/>
<evidence type="ECO:0000313" key="4">
    <source>
        <dbReference type="Proteomes" id="UP001218218"/>
    </source>
</evidence>
<evidence type="ECO:0000313" key="3">
    <source>
        <dbReference type="EMBL" id="KAJ7348327.1"/>
    </source>
</evidence>
<comment type="caution">
    <text evidence="3">The sequence shown here is derived from an EMBL/GenBank/DDBJ whole genome shotgun (WGS) entry which is preliminary data.</text>
</comment>
<protein>
    <submittedName>
        <fullName evidence="3">Uncharacterized protein</fullName>
    </submittedName>
</protein>
<gene>
    <name evidence="3" type="ORF">DFH08DRAFT_808063</name>
</gene>